<accession>A0A455WCG3</accession>
<keyword evidence="1" id="KW-0812">Transmembrane</keyword>
<reference evidence="2" key="1">
    <citation type="submission" date="2019-03" db="EMBL/GenBank/DDBJ databases">
        <title>Whole genome analysis of nitrate-reducing bacteria Marinobacter hydrocarbonoclasticus YB03.</title>
        <authorList>
            <person name="Azam A.H."/>
            <person name="Yuk S.R."/>
            <person name="Kamarisima K."/>
            <person name="Miyanaga K."/>
            <person name="Tanji Y."/>
        </authorList>
    </citation>
    <scope>NUCLEOTIDE SEQUENCE</scope>
    <source>
        <strain evidence="2">YB03</strain>
    </source>
</reference>
<evidence type="ECO:0000256" key="1">
    <source>
        <dbReference type="SAM" id="Phobius"/>
    </source>
</evidence>
<name>A0A455WCG3_MARNT</name>
<evidence type="ECO:0000313" key="2">
    <source>
        <dbReference type="EMBL" id="BBJ04395.1"/>
    </source>
</evidence>
<protein>
    <submittedName>
        <fullName evidence="2">Uncharacterized protein</fullName>
    </submittedName>
</protein>
<dbReference type="AlphaFoldDB" id="A0A455WCG3"/>
<dbReference type="EMBL" id="AP019537">
    <property type="protein sequence ID" value="BBJ04395.1"/>
    <property type="molecule type" value="Genomic_DNA"/>
</dbReference>
<sequence length="89" mass="9978">MDLSVSQYVVIAGLVCDVIGCVLVAFEVINRFKGQVVEQSQKLEDLDFSRPVLTSEYRKWERRKHIVMAIGLFFLVGGFTLQGIGTAIQ</sequence>
<proteinExistence type="predicted"/>
<gene>
    <name evidence="2" type="ORF">YBY_22440</name>
</gene>
<feature type="transmembrane region" description="Helical" evidence="1">
    <location>
        <begin position="66"/>
        <end position="88"/>
    </location>
</feature>
<feature type="transmembrane region" description="Helical" evidence="1">
    <location>
        <begin position="6"/>
        <end position="26"/>
    </location>
</feature>
<organism evidence="2">
    <name type="scientific">Marinobacter nauticus</name>
    <name type="common">Marinobacter hydrocarbonoclasticus</name>
    <name type="synonym">Marinobacter aquaeolei</name>
    <dbReference type="NCBI Taxonomy" id="2743"/>
    <lineage>
        <taxon>Bacteria</taxon>
        <taxon>Pseudomonadati</taxon>
        <taxon>Pseudomonadota</taxon>
        <taxon>Gammaproteobacteria</taxon>
        <taxon>Pseudomonadales</taxon>
        <taxon>Marinobacteraceae</taxon>
        <taxon>Marinobacter</taxon>
    </lineage>
</organism>
<keyword evidence="1" id="KW-0472">Membrane</keyword>
<keyword evidence="1" id="KW-1133">Transmembrane helix</keyword>